<keyword evidence="6" id="KW-1185">Reference proteome</keyword>
<evidence type="ECO:0000256" key="3">
    <source>
        <dbReference type="ARBA" id="ARBA00023002"/>
    </source>
</evidence>
<dbReference type="CDD" id="cd05233">
    <property type="entry name" value="SDR_c"/>
    <property type="match status" value="1"/>
</dbReference>
<dbReference type="Pfam" id="PF00106">
    <property type="entry name" value="adh_short"/>
    <property type="match status" value="1"/>
</dbReference>
<gene>
    <name evidence="5" type="ORF">NKR23_g4629</name>
</gene>
<dbReference type="InterPro" id="IPR002347">
    <property type="entry name" value="SDR_fam"/>
</dbReference>
<comment type="similarity">
    <text evidence="1 4">Belongs to the short-chain dehydrogenases/reductases (SDR) family.</text>
</comment>
<comment type="caution">
    <text evidence="5">The sequence shown here is derived from an EMBL/GenBank/DDBJ whole genome shotgun (WGS) entry which is preliminary data.</text>
</comment>
<dbReference type="Proteomes" id="UP001174694">
    <property type="component" value="Unassembled WGS sequence"/>
</dbReference>
<reference evidence="5" key="1">
    <citation type="submission" date="2022-07" db="EMBL/GenBank/DDBJ databases">
        <title>Fungi with potential for degradation of polypropylene.</title>
        <authorList>
            <person name="Gostincar C."/>
        </authorList>
    </citation>
    <scope>NUCLEOTIDE SEQUENCE</scope>
    <source>
        <strain evidence="5">EXF-13308</strain>
    </source>
</reference>
<dbReference type="AlphaFoldDB" id="A0AA38RV67"/>
<proteinExistence type="inferred from homology"/>
<keyword evidence="2" id="KW-0521">NADP</keyword>
<evidence type="ECO:0000313" key="5">
    <source>
        <dbReference type="EMBL" id="KAJ9149038.1"/>
    </source>
</evidence>
<protein>
    <submittedName>
        <fullName evidence="5">Short chain dehydrogenase family protein</fullName>
    </submittedName>
</protein>
<dbReference type="Gene3D" id="3.40.50.720">
    <property type="entry name" value="NAD(P)-binding Rossmann-like Domain"/>
    <property type="match status" value="1"/>
</dbReference>
<sequence length="297" mass="32233">MSQKDFTSWMLVNDFVGKQYHDTYPAISPTSANLSGTSVLITGASKGCGRVAASRFAMAGASRIAVAARSSLSAVEEEVKKAAAAAGHPAPQVLALQLDVTSEESVAAAREAVEAAFGGSLDMLVNNAGYLEEWKAVGESDPAEWWRSWEVNVKGTYLMCRHFMPLVLASKGKTIVNLTSAGAHNTNHGASAYQGSKFAICRFTQFLDAEYRSQGLVAVVAHPGGVRTELALNMPEFMHAILVDEPELAGDTFVWLARERREWLAGRFISCTWDVEELEGKKGEIVERDLLKFRMAV</sequence>
<organism evidence="5 6">
    <name type="scientific">Pleurostoma richardsiae</name>
    <dbReference type="NCBI Taxonomy" id="41990"/>
    <lineage>
        <taxon>Eukaryota</taxon>
        <taxon>Fungi</taxon>
        <taxon>Dikarya</taxon>
        <taxon>Ascomycota</taxon>
        <taxon>Pezizomycotina</taxon>
        <taxon>Sordariomycetes</taxon>
        <taxon>Sordariomycetidae</taxon>
        <taxon>Calosphaeriales</taxon>
        <taxon>Pleurostomataceae</taxon>
        <taxon>Pleurostoma</taxon>
    </lineage>
</organism>
<dbReference type="SUPFAM" id="SSF51735">
    <property type="entry name" value="NAD(P)-binding Rossmann-fold domains"/>
    <property type="match status" value="1"/>
</dbReference>
<evidence type="ECO:0000313" key="6">
    <source>
        <dbReference type="Proteomes" id="UP001174694"/>
    </source>
</evidence>
<dbReference type="PRINTS" id="PR00081">
    <property type="entry name" value="GDHRDH"/>
</dbReference>
<keyword evidence="3" id="KW-0560">Oxidoreductase</keyword>
<dbReference type="EMBL" id="JANBVO010000011">
    <property type="protein sequence ID" value="KAJ9149038.1"/>
    <property type="molecule type" value="Genomic_DNA"/>
</dbReference>
<dbReference type="PANTHER" id="PTHR43391:SF14">
    <property type="entry name" value="DEHYDROGENASE_REDUCTASE SDR FAMILY PROTEIN 7-LIKE"/>
    <property type="match status" value="1"/>
</dbReference>
<dbReference type="PRINTS" id="PR00080">
    <property type="entry name" value="SDRFAMILY"/>
</dbReference>
<evidence type="ECO:0000256" key="4">
    <source>
        <dbReference type="RuleBase" id="RU000363"/>
    </source>
</evidence>
<dbReference type="GO" id="GO:0016491">
    <property type="term" value="F:oxidoreductase activity"/>
    <property type="evidence" value="ECO:0007669"/>
    <property type="project" value="UniProtKB-KW"/>
</dbReference>
<dbReference type="InterPro" id="IPR036291">
    <property type="entry name" value="NAD(P)-bd_dom_sf"/>
</dbReference>
<evidence type="ECO:0000256" key="1">
    <source>
        <dbReference type="ARBA" id="ARBA00006484"/>
    </source>
</evidence>
<accession>A0AA38RV67</accession>
<dbReference type="PANTHER" id="PTHR43391">
    <property type="entry name" value="RETINOL DEHYDROGENASE-RELATED"/>
    <property type="match status" value="1"/>
</dbReference>
<evidence type="ECO:0000256" key="2">
    <source>
        <dbReference type="ARBA" id="ARBA00022857"/>
    </source>
</evidence>
<name>A0AA38RV67_9PEZI</name>